<evidence type="ECO:0000313" key="1">
    <source>
        <dbReference type="Proteomes" id="UP000050792"/>
    </source>
</evidence>
<reference evidence="2" key="2">
    <citation type="submission" date="2023-11" db="UniProtKB">
        <authorList>
            <consortium name="WormBaseParasite"/>
        </authorList>
    </citation>
    <scope>IDENTIFICATION</scope>
</reference>
<proteinExistence type="predicted"/>
<dbReference type="AlphaFoldDB" id="A0AA85G2E8"/>
<keyword evidence="1" id="KW-1185">Reference proteome</keyword>
<accession>A0AA85G2E8</accession>
<sequence>MNASQSARITECRYNQIKYDCSEEANLRELESILYIVCPHVTFGTISRYRSRFFTFACFDIVSALQSVEISAIF</sequence>
<protein>
    <submittedName>
        <fullName evidence="2">Uncharacterized protein</fullName>
    </submittedName>
</protein>
<dbReference type="WBParaSite" id="SRDH1_72900.1">
    <property type="protein sequence ID" value="SRDH1_72900.1"/>
    <property type="gene ID" value="SRDH1_72900"/>
</dbReference>
<reference evidence="1" key="1">
    <citation type="submission" date="2022-06" db="EMBL/GenBank/DDBJ databases">
        <authorList>
            <person name="Berger JAMES D."/>
            <person name="Berger JAMES D."/>
        </authorList>
    </citation>
    <scope>NUCLEOTIDE SEQUENCE [LARGE SCALE GENOMIC DNA]</scope>
</reference>
<dbReference type="Proteomes" id="UP000050792">
    <property type="component" value="Unassembled WGS sequence"/>
</dbReference>
<evidence type="ECO:0000313" key="2">
    <source>
        <dbReference type="WBParaSite" id="SRDH1_72900.1"/>
    </source>
</evidence>
<name>A0AA85G2E8_9TREM</name>
<organism evidence="1 2">
    <name type="scientific">Schistosoma rodhaini</name>
    <dbReference type="NCBI Taxonomy" id="6188"/>
    <lineage>
        <taxon>Eukaryota</taxon>
        <taxon>Metazoa</taxon>
        <taxon>Spiralia</taxon>
        <taxon>Lophotrochozoa</taxon>
        <taxon>Platyhelminthes</taxon>
        <taxon>Trematoda</taxon>
        <taxon>Digenea</taxon>
        <taxon>Strigeidida</taxon>
        <taxon>Schistosomatoidea</taxon>
        <taxon>Schistosomatidae</taxon>
        <taxon>Schistosoma</taxon>
    </lineage>
</organism>